<organism evidence="2 3">
    <name type="scientific">Solanum tuberosum</name>
    <name type="common">Potato</name>
    <dbReference type="NCBI Taxonomy" id="4113"/>
    <lineage>
        <taxon>Eukaryota</taxon>
        <taxon>Viridiplantae</taxon>
        <taxon>Streptophyta</taxon>
        <taxon>Embryophyta</taxon>
        <taxon>Tracheophyta</taxon>
        <taxon>Spermatophyta</taxon>
        <taxon>Magnoliopsida</taxon>
        <taxon>eudicotyledons</taxon>
        <taxon>Gunneridae</taxon>
        <taxon>Pentapetalae</taxon>
        <taxon>asterids</taxon>
        <taxon>lamiids</taxon>
        <taxon>Solanales</taxon>
        <taxon>Solanaceae</taxon>
        <taxon>Solanoideae</taxon>
        <taxon>Solaneae</taxon>
        <taxon>Solanum</taxon>
    </lineage>
</organism>
<name>M0ZN65_SOLTU</name>
<dbReference type="AlphaFoldDB" id="M0ZN65"/>
<keyword evidence="3" id="KW-1185">Reference proteome</keyword>
<accession>M0ZN65</accession>
<dbReference type="InParanoid" id="M0ZN65"/>
<dbReference type="EnsemblPlants" id="PGSC0003DMT400004283">
    <property type="protein sequence ID" value="PGSC0003DMT400004283"/>
    <property type="gene ID" value="PGSC0003DMG402001701"/>
</dbReference>
<dbReference type="HOGENOM" id="CLU_2709627_0_0_1"/>
<dbReference type="Gramene" id="PGSC0003DMT400004283">
    <property type="protein sequence ID" value="PGSC0003DMT400004283"/>
    <property type="gene ID" value="PGSC0003DMG402001701"/>
</dbReference>
<reference evidence="2" key="2">
    <citation type="submission" date="2015-06" db="UniProtKB">
        <authorList>
            <consortium name="EnsemblPlants"/>
        </authorList>
    </citation>
    <scope>IDENTIFICATION</scope>
    <source>
        <strain evidence="2">DM1-3 516 R44</strain>
    </source>
</reference>
<sequence>MSCLPCCGQRTGTRRAEETATSSIRVPTRAATKKSKQNPDKELLENLEFKLLNRVYSTSSELISVCITPRTKF</sequence>
<dbReference type="Proteomes" id="UP000011115">
    <property type="component" value="Unassembled WGS sequence"/>
</dbReference>
<feature type="region of interest" description="Disordered" evidence="1">
    <location>
        <begin position="17"/>
        <end position="39"/>
    </location>
</feature>
<reference evidence="3" key="1">
    <citation type="journal article" date="2011" name="Nature">
        <title>Genome sequence and analysis of the tuber crop potato.</title>
        <authorList>
            <consortium name="The Potato Genome Sequencing Consortium"/>
        </authorList>
    </citation>
    <scope>NUCLEOTIDE SEQUENCE [LARGE SCALE GENOMIC DNA]</scope>
    <source>
        <strain evidence="3">cv. DM1-3 516 R44</strain>
    </source>
</reference>
<proteinExistence type="predicted"/>
<evidence type="ECO:0000256" key="1">
    <source>
        <dbReference type="SAM" id="MobiDB-lite"/>
    </source>
</evidence>
<dbReference type="PaxDb" id="4113-PGSC0003DMT400004283"/>
<protein>
    <submittedName>
        <fullName evidence="2">Uncharacterized protein</fullName>
    </submittedName>
</protein>
<evidence type="ECO:0000313" key="2">
    <source>
        <dbReference type="EnsemblPlants" id="PGSC0003DMT400004283"/>
    </source>
</evidence>
<evidence type="ECO:0000313" key="3">
    <source>
        <dbReference type="Proteomes" id="UP000011115"/>
    </source>
</evidence>